<sequence length="387" mass="43995">MHQFRGEDSLSHIRLWLQHIVDYQDAFHYLENLGFPVSDCHSHHRCLPSAMLNEEGRLTIDVSDFCDSNLGCFQSCLRTLCDENGTVSPGEDYAYDDDLVSQASKLLSVLRPSTGKGLQGLDADQLINSDLGKLWASHQFRSEVDAKWGDFGYIKRHGDVETFLRLGHIYDLVVPTGKISTFFLNRYFGHNWQPAQDYPWPTKVVSHVFNLEQEDEFEDYLEEIAVVRTLPDDSEYHDFFWNHAEDIANKHGIALHDIVLFEEIFHYAGAVLKDDSDCAPAVEPAAEERPSRFYFHQLPLLSTGEASSPWGYWSLDPTPVPGPWPILRYQGVELTCRVGCNYARVSTFEAEVLVYLNGLRRQSRSTAEVQQTSPFEEISDSCGSSCP</sequence>
<proteinExistence type="predicted"/>
<dbReference type="EMBL" id="ML143468">
    <property type="protein sequence ID" value="TBU25034.1"/>
    <property type="molecule type" value="Genomic_DNA"/>
</dbReference>
<name>A0A4Q9MCK9_9APHY</name>
<accession>A0A4Q9MCK9</accession>
<organism evidence="1">
    <name type="scientific">Dichomitus squalens</name>
    <dbReference type="NCBI Taxonomy" id="114155"/>
    <lineage>
        <taxon>Eukaryota</taxon>
        <taxon>Fungi</taxon>
        <taxon>Dikarya</taxon>
        <taxon>Basidiomycota</taxon>
        <taxon>Agaricomycotina</taxon>
        <taxon>Agaricomycetes</taxon>
        <taxon>Polyporales</taxon>
        <taxon>Polyporaceae</taxon>
        <taxon>Dichomitus</taxon>
    </lineage>
</organism>
<dbReference type="Proteomes" id="UP000292957">
    <property type="component" value="Unassembled WGS sequence"/>
</dbReference>
<evidence type="ECO:0000313" key="1">
    <source>
        <dbReference type="EMBL" id="TBU25034.1"/>
    </source>
</evidence>
<gene>
    <name evidence="1" type="ORF">BD311DRAFT_527979</name>
</gene>
<dbReference type="AlphaFoldDB" id="A0A4Q9MCK9"/>
<protein>
    <submittedName>
        <fullName evidence="1">Uncharacterized protein</fullName>
    </submittedName>
</protein>
<reference evidence="1" key="1">
    <citation type="submission" date="2019-01" db="EMBL/GenBank/DDBJ databases">
        <title>Draft genome sequences of three monokaryotic isolates of the white-rot basidiomycete fungus Dichomitus squalens.</title>
        <authorList>
            <consortium name="DOE Joint Genome Institute"/>
            <person name="Lopez S.C."/>
            <person name="Andreopoulos B."/>
            <person name="Pangilinan J."/>
            <person name="Lipzen A."/>
            <person name="Riley R."/>
            <person name="Ahrendt S."/>
            <person name="Ng V."/>
            <person name="Barry K."/>
            <person name="Daum C."/>
            <person name="Grigoriev I.V."/>
            <person name="Hilden K.S."/>
            <person name="Makela M.R."/>
            <person name="de Vries R.P."/>
        </authorList>
    </citation>
    <scope>NUCLEOTIDE SEQUENCE [LARGE SCALE GENOMIC DNA]</scope>
    <source>
        <strain evidence="1">OM18370.1</strain>
    </source>
</reference>
<dbReference type="OrthoDB" id="2751284at2759"/>